<dbReference type="Proteomes" id="UP000619545">
    <property type="component" value="Unassembled WGS sequence"/>
</dbReference>
<reference evidence="1" key="1">
    <citation type="journal article" date="2020" name="bioRxiv">
        <title>A rank-normalized archaeal taxonomy based on genome phylogeny resolves widespread incomplete and uneven classifications.</title>
        <authorList>
            <person name="Rinke C."/>
            <person name="Chuvochina M."/>
            <person name="Mussig A.J."/>
            <person name="Chaumeil P.-A."/>
            <person name="Waite D.W."/>
            <person name="Whitman W.B."/>
            <person name="Parks D.H."/>
            <person name="Hugenholtz P."/>
        </authorList>
    </citation>
    <scope>NUCLEOTIDE SEQUENCE</scope>
    <source>
        <strain evidence="1">UBA8853</strain>
    </source>
</reference>
<sequence>MAELLNGTLRLLIRSDGTRAVASAGDEKFLKADEAEVRRELTPFEAYRKICKKLDASVVEPPEDVGHPVDPEVGYRVLELLESLWDSGFRRLGVLGTVGCGAPLHDIEVGNPVGWTSVRVSNPGSDLDLVAPHRDYLLEMSLSGFETVKRFADRVIMSPAAFTGFTVPRVEVRLPRGC</sequence>
<accession>A0A832T873</accession>
<organism evidence="1 2">
    <name type="scientific">Methanopyrus kandleri</name>
    <dbReference type="NCBI Taxonomy" id="2320"/>
    <lineage>
        <taxon>Archaea</taxon>
        <taxon>Methanobacteriati</taxon>
        <taxon>Methanobacteriota</taxon>
        <taxon>Methanomada group</taxon>
        <taxon>Methanopyri</taxon>
        <taxon>Methanopyrales</taxon>
        <taxon>Methanopyraceae</taxon>
        <taxon>Methanopyrus</taxon>
    </lineage>
</organism>
<evidence type="ECO:0000313" key="2">
    <source>
        <dbReference type="Proteomes" id="UP000619545"/>
    </source>
</evidence>
<dbReference type="EMBL" id="DUJS01000002">
    <property type="protein sequence ID" value="HII69895.1"/>
    <property type="molecule type" value="Genomic_DNA"/>
</dbReference>
<name>A0A832T873_9EURY</name>
<gene>
    <name evidence="1" type="ORF">HA336_01515</name>
</gene>
<comment type="caution">
    <text evidence="1">The sequence shown here is derived from an EMBL/GenBank/DDBJ whole genome shotgun (WGS) entry which is preliminary data.</text>
</comment>
<protein>
    <submittedName>
        <fullName evidence="1">Uncharacterized protein</fullName>
    </submittedName>
</protein>
<evidence type="ECO:0000313" key="1">
    <source>
        <dbReference type="EMBL" id="HII69895.1"/>
    </source>
</evidence>
<proteinExistence type="predicted"/>
<dbReference type="AlphaFoldDB" id="A0A832T873"/>